<evidence type="ECO:0000313" key="1">
    <source>
        <dbReference type="EMBL" id="MBW0478836.1"/>
    </source>
</evidence>
<sequence>MSVPVQSTHWNSIIDLNLILSHLSPPFRVVSLLKFCFSSLFSTIFLSSSSFDPYLTFLYSSSVCLSSSIPLQLKGKPLIPATKPTRFPEGTERMLAFLVCATSTTHGVSIHPCTPSSCTAPQFKTCYMLKNVAGRRVPDFQRPAKYFTVRSFNVTNDPKYVFGYPRALPAISWSEKELPWVCANENTKPHCKLCN</sequence>
<dbReference type="AlphaFoldDB" id="A0A9Q3C9U5"/>
<organism evidence="1 2">
    <name type="scientific">Austropuccinia psidii MF-1</name>
    <dbReference type="NCBI Taxonomy" id="1389203"/>
    <lineage>
        <taxon>Eukaryota</taxon>
        <taxon>Fungi</taxon>
        <taxon>Dikarya</taxon>
        <taxon>Basidiomycota</taxon>
        <taxon>Pucciniomycotina</taxon>
        <taxon>Pucciniomycetes</taxon>
        <taxon>Pucciniales</taxon>
        <taxon>Sphaerophragmiaceae</taxon>
        <taxon>Austropuccinia</taxon>
    </lineage>
</organism>
<dbReference type="Proteomes" id="UP000765509">
    <property type="component" value="Unassembled WGS sequence"/>
</dbReference>
<dbReference type="EMBL" id="AVOT02005346">
    <property type="protein sequence ID" value="MBW0478836.1"/>
    <property type="molecule type" value="Genomic_DNA"/>
</dbReference>
<name>A0A9Q3C9U5_9BASI</name>
<protein>
    <submittedName>
        <fullName evidence="1">Uncharacterized protein</fullName>
    </submittedName>
</protein>
<comment type="caution">
    <text evidence="1">The sequence shown here is derived from an EMBL/GenBank/DDBJ whole genome shotgun (WGS) entry which is preliminary data.</text>
</comment>
<evidence type="ECO:0000313" key="2">
    <source>
        <dbReference type="Proteomes" id="UP000765509"/>
    </source>
</evidence>
<reference evidence="1" key="1">
    <citation type="submission" date="2021-03" db="EMBL/GenBank/DDBJ databases">
        <title>Draft genome sequence of rust myrtle Austropuccinia psidii MF-1, a brazilian biotype.</title>
        <authorList>
            <person name="Quecine M.C."/>
            <person name="Pachon D.M.R."/>
            <person name="Bonatelli M.L."/>
            <person name="Correr F.H."/>
            <person name="Franceschini L.M."/>
            <person name="Leite T.F."/>
            <person name="Margarido G.R.A."/>
            <person name="Almeida C.A."/>
            <person name="Ferrarezi J.A."/>
            <person name="Labate C.A."/>
        </authorList>
    </citation>
    <scope>NUCLEOTIDE SEQUENCE</scope>
    <source>
        <strain evidence="1">MF-1</strain>
    </source>
</reference>
<keyword evidence="2" id="KW-1185">Reference proteome</keyword>
<proteinExistence type="predicted"/>
<gene>
    <name evidence="1" type="ORF">O181_018551</name>
</gene>
<accession>A0A9Q3C9U5</accession>